<gene>
    <name evidence="8" type="ORF">PGUG_03099</name>
</gene>
<feature type="compositionally biased region" description="Low complexity" evidence="5">
    <location>
        <begin position="721"/>
        <end position="739"/>
    </location>
</feature>
<dbReference type="GeneID" id="5126747"/>
<evidence type="ECO:0000313" key="9">
    <source>
        <dbReference type="Proteomes" id="UP000001997"/>
    </source>
</evidence>
<keyword evidence="2 6" id="KW-0812">Transmembrane</keyword>
<feature type="domain" description="Anoctamin transmembrane" evidence="7">
    <location>
        <begin position="66"/>
        <end position="528"/>
    </location>
</feature>
<dbReference type="InterPro" id="IPR049452">
    <property type="entry name" value="Anoctamin_TM"/>
</dbReference>
<dbReference type="GO" id="GO:0016020">
    <property type="term" value="C:membrane"/>
    <property type="evidence" value="ECO:0007669"/>
    <property type="project" value="UniProtKB-SubCell"/>
</dbReference>
<name>A5DIJ8_PICGU</name>
<keyword evidence="9" id="KW-1185">Reference proteome</keyword>
<evidence type="ECO:0000259" key="7">
    <source>
        <dbReference type="Pfam" id="PF04547"/>
    </source>
</evidence>
<protein>
    <recommendedName>
        <fullName evidence="7">Anoctamin transmembrane domain-containing protein</fullName>
    </recommendedName>
</protein>
<evidence type="ECO:0000256" key="1">
    <source>
        <dbReference type="ARBA" id="ARBA00004141"/>
    </source>
</evidence>
<feature type="transmembrane region" description="Helical" evidence="6">
    <location>
        <begin position="259"/>
        <end position="283"/>
    </location>
</feature>
<evidence type="ECO:0000256" key="6">
    <source>
        <dbReference type="SAM" id="Phobius"/>
    </source>
</evidence>
<feature type="compositionally biased region" description="Basic and acidic residues" evidence="5">
    <location>
        <begin position="682"/>
        <end position="691"/>
    </location>
</feature>
<dbReference type="GO" id="GO:0032541">
    <property type="term" value="C:cortical endoplasmic reticulum"/>
    <property type="evidence" value="ECO:0007669"/>
    <property type="project" value="TreeGrafter"/>
</dbReference>
<evidence type="ECO:0000256" key="3">
    <source>
        <dbReference type="ARBA" id="ARBA00022989"/>
    </source>
</evidence>
<dbReference type="EMBL" id="CH408157">
    <property type="protein sequence ID" value="EDK39001.2"/>
    <property type="molecule type" value="Genomic_DNA"/>
</dbReference>
<feature type="transmembrane region" description="Helical" evidence="6">
    <location>
        <begin position="180"/>
        <end position="204"/>
    </location>
</feature>
<evidence type="ECO:0000256" key="2">
    <source>
        <dbReference type="ARBA" id="ARBA00022692"/>
    </source>
</evidence>
<reference evidence="8 9" key="1">
    <citation type="journal article" date="2009" name="Nature">
        <title>Evolution of pathogenicity and sexual reproduction in eight Candida genomes.</title>
        <authorList>
            <person name="Butler G."/>
            <person name="Rasmussen M.D."/>
            <person name="Lin M.F."/>
            <person name="Santos M.A."/>
            <person name="Sakthikumar S."/>
            <person name="Munro C.A."/>
            <person name="Rheinbay E."/>
            <person name="Grabherr M."/>
            <person name="Forche A."/>
            <person name="Reedy J.L."/>
            <person name="Agrafioti I."/>
            <person name="Arnaud M.B."/>
            <person name="Bates S."/>
            <person name="Brown A.J."/>
            <person name="Brunke S."/>
            <person name="Costanzo M.C."/>
            <person name="Fitzpatrick D.A."/>
            <person name="de Groot P.W."/>
            <person name="Harris D."/>
            <person name="Hoyer L.L."/>
            <person name="Hube B."/>
            <person name="Klis F.M."/>
            <person name="Kodira C."/>
            <person name="Lennard N."/>
            <person name="Logue M.E."/>
            <person name="Martin R."/>
            <person name="Neiman A.M."/>
            <person name="Nikolaou E."/>
            <person name="Quail M.A."/>
            <person name="Quinn J."/>
            <person name="Santos M.C."/>
            <person name="Schmitzberger F.F."/>
            <person name="Sherlock G."/>
            <person name="Shah P."/>
            <person name="Silverstein K.A."/>
            <person name="Skrzypek M.S."/>
            <person name="Soll D."/>
            <person name="Staggs R."/>
            <person name="Stansfield I."/>
            <person name="Stumpf M.P."/>
            <person name="Sudbery P.E."/>
            <person name="Srikantha T."/>
            <person name="Zeng Q."/>
            <person name="Berman J."/>
            <person name="Berriman M."/>
            <person name="Heitman J."/>
            <person name="Gow N.A."/>
            <person name="Lorenz M.C."/>
            <person name="Birren B.W."/>
            <person name="Kellis M."/>
            <person name="Cuomo C.A."/>
        </authorList>
    </citation>
    <scope>NUCLEOTIDE SEQUENCE [LARGE SCALE GENOMIC DNA]</scope>
    <source>
        <strain evidence="9">ATCC 6260 / CBS 566 / DSM 6381 / JCM 1539 / NBRC 10279 / NRRL Y-324</strain>
    </source>
</reference>
<dbReference type="InParanoid" id="A5DIJ8"/>
<dbReference type="eggNOG" id="KOG2513">
    <property type="taxonomic scope" value="Eukaryota"/>
</dbReference>
<evidence type="ECO:0000313" key="8">
    <source>
        <dbReference type="EMBL" id="EDK39001.2"/>
    </source>
</evidence>
<keyword evidence="4 6" id="KW-0472">Membrane</keyword>
<sequence length="757" mass="86021">MTSLELFISTSPHSMPWEELVSLSERAIGHFVKSITPVTSAFEESHIADDLKTHIAGSTVDVHDVKESHGVQVALYFEFVQFYLYWLAGLAVVGLISYFVSKHTFSLSYTCINLLWGTFFISLWKRRENFITNKWGVVNCHLVEEHKEELARLNKNYEEKSSYKHKGNGEAFLYLKELGFIPIALGFTIVLVSYQLLCFVLEIFLTEIYDGPGVSLLALLPTILISVFVPILTIIYNFVTDKVLIFESHPTSYSKNNSVLIKSYVLTFLTSYMPLLITSFIYLPFAHLVEPHLGDIKYNIATRLNENRFYYKYMTAVKRQEDFKINQNRLNAQFFFFVVTSQVIQLVMKYVLPIVLPKIKALISKKEPFNPQDDEEEHKWLENARKISTLPAYNVNDDFRGIAVQYGYLIMFGPVWSLAPLVSVFFVLLTLKLDELKLSNGKYFRPPVPERVDCIHPWNLAFFGLTWLGSVVSPLITVFYRHGTQPPKTLGQLALDKASVHASPLYMIFVLFASEHTFFILYFLLSKLATLFRSETEWENDFVDNDLKLRHDYYTEKVKPNYEPKNDGDWTKYTASDAIAQAKNIGANVSEQVEDKGQSTSYQKSSGVASGVSSGAVSRGDKGKREYEKLQETLRQKELELQRAREAQENERLGLEKSKDGSDSIIQTKSNEGEVRYSTIDDNSHADEDTSKLVGSSEDPTTKQTGSGAARDYEQDDSQPSSSVVSSYEEGSSSSNGAKSAKKKNSLKKLLRKAKKD</sequence>
<dbReference type="KEGG" id="pgu:PGUG_03099"/>
<feature type="compositionally biased region" description="Basic residues" evidence="5">
    <location>
        <begin position="740"/>
        <end position="757"/>
    </location>
</feature>
<dbReference type="Proteomes" id="UP000001997">
    <property type="component" value="Unassembled WGS sequence"/>
</dbReference>
<dbReference type="InterPro" id="IPR007632">
    <property type="entry name" value="Anoctamin"/>
</dbReference>
<feature type="transmembrane region" description="Helical" evidence="6">
    <location>
        <begin position="408"/>
        <end position="431"/>
    </location>
</feature>
<dbReference type="OrthoDB" id="296386at2759"/>
<organism evidence="8 9">
    <name type="scientific">Meyerozyma guilliermondii (strain ATCC 6260 / CBS 566 / DSM 6381 / JCM 1539 / NBRC 10279 / NRRL Y-324)</name>
    <name type="common">Yeast</name>
    <name type="synonym">Candida guilliermondii</name>
    <dbReference type="NCBI Taxonomy" id="294746"/>
    <lineage>
        <taxon>Eukaryota</taxon>
        <taxon>Fungi</taxon>
        <taxon>Dikarya</taxon>
        <taxon>Ascomycota</taxon>
        <taxon>Saccharomycotina</taxon>
        <taxon>Pichiomycetes</taxon>
        <taxon>Debaryomycetaceae</taxon>
        <taxon>Meyerozyma</taxon>
    </lineage>
</organism>
<evidence type="ECO:0000256" key="5">
    <source>
        <dbReference type="SAM" id="MobiDB-lite"/>
    </source>
</evidence>
<feature type="compositionally biased region" description="Low complexity" evidence="5">
    <location>
        <begin position="605"/>
        <end position="618"/>
    </location>
</feature>
<feature type="transmembrane region" description="Helical" evidence="6">
    <location>
        <begin position="82"/>
        <end position="100"/>
    </location>
</feature>
<dbReference type="HOGENOM" id="CLU_013423_0_0_1"/>
<comment type="subcellular location">
    <subcellularLocation>
        <location evidence="1">Membrane</location>
        <topology evidence="1">Multi-pass membrane protein</topology>
    </subcellularLocation>
</comment>
<proteinExistence type="predicted"/>
<accession>A5DIJ8</accession>
<feature type="transmembrane region" description="Helical" evidence="6">
    <location>
        <begin position="106"/>
        <end position="124"/>
    </location>
</feature>
<dbReference type="FunCoup" id="A5DIJ8">
    <property type="interactions" value="302"/>
</dbReference>
<dbReference type="VEuPathDB" id="FungiDB:PGUG_03099"/>
<feature type="transmembrane region" description="Helical" evidence="6">
    <location>
        <begin position="216"/>
        <end position="239"/>
    </location>
</feature>
<dbReference type="PANTHER" id="PTHR12308">
    <property type="entry name" value="ANOCTAMIN"/>
    <property type="match status" value="1"/>
</dbReference>
<dbReference type="GO" id="GO:0005254">
    <property type="term" value="F:chloride channel activity"/>
    <property type="evidence" value="ECO:0007669"/>
    <property type="project" value="TreeGrafter"/>
</dbReference>
<feature type="transmembrane region" description="Helical" evidence="6">
    <location>
        <begin position="505"/>
        <end position="525"/>
    </location>
</feature>
<feature type="region of interest" description="Disordered" evidence="5">
    <location>
        <begin position="646"/>
        <end position="757"/>
    </location>
</feature>
<keyword evidence="3 6" id="KW-1133">Transmembrane helix</keyword>
<dbReference type="Pfam" id="PF04547">
    <property type="entry name" value="Anoctamin"/>
    <property type="match status" value="1"/>
</dbReference>
<feature type="transmembrane region" description="Helical" evidence="6">
    <location>
        <begin position="460"/>
        <end position="480"/>
    </location>
</feature>
<feature type="compositionally biased region" description="Basic and acidic residues" evidence="5">
    <location>
        <begin position="646"/>
        <end position="662"/>
    </location>
</feature>
<dbReference type="AlphaFoldDB" id="A5DIJ8"/>
<dbReference type="PANTHER" id="PTHR12308:SF73">
    <property type="entry name" value="ANOCTAMIN"/>
    <property type="match status" value="1"/>
</dbReference>
<dbReference type="OMA" id="MFGPVWP"/>
<dbReference type="STRING" id="294746.A5DIJ8"/>
<dbReference type="RefSeq" id="XP_001485370.2">
    <property type="nucleotide sequence ID" value="XM_001485320.1"/>
</dbReference>
<feature type="compositionally biased region" description="Polar residues" evidence="5">
    <location>
        <begin position="698"/>
        <end position="707"/>
    </location>
</feature>
<feature type="transmembrane region" description="Helical" evidence="6">
    <location>
        <begin position="334"/>
        <end position="356"/>
    </location>
</feature>
<evidence type="ECO:0000256" key="4">
    <source>
        <dbReference type="ARBA" id="ARBA00023136"/>
    </source>
</evidence>
<feature type="region of interest" description="Disordered" evidence="5">
    <location>
        <begin position="589"/>
        <end position="626"/>
    </location>
</feature>